<dbReference type="Pfam" id="PF00672">
    <property type="entry name" value="HAMP"/>
    <property type="match status" value="1"/>
</dbReference>
<keyword evidence="5" id="KW-0812">Transmembrane</keyword>
<dbReference type="AlphaFoldDB" id="A0A1E3UCN2"/>
<dbReference type="GO" id="GO:0016020">
    <property type="term" value="C:membrane"/>
    <property type="evidence" value="ECO:0007669"/>
    <property type="project" value="UniProtKB-SubCell"/>
</dbReference>
<evidence type="ECO:0000259" key="6">
    <source>
        <dbReference type="PROSITE" id="PS50885"/>
    </source>
</evidence>
<organism evidence="7 8">
    <name type="scientific">Eisenbergiella tayi</name>
    <dbReference type="NCBI Taxonomy" id="1432052"/>
    <lineage>
        <taxon>Bacteria</taxon>
        <taxon>Bacillati</taxon>
        <taxon>Bacillota</taxon>
        <taxon>Clostridia</taxon>
        <taxon>Lachnospirales</taxon>
        <taxon>Lachnospiraceae</taxon>
        <taxon>Eisenbergiella</taxon>
    </lineage>
</organism>
<name>A0A1E3UCN2_9FIRM</name>
<protein>
    <recommendedName>
        <fullName evidence="6">HAMP domain-containing protein</fullName>
    </recommendedName>
</protein>
<evidence type="ECO:0000256" key="4">
    <source>
        <dbReference type="ARBA" id="ARBA00022777"/>
    </source>
</evidence>
<dbReference type="InterPro" id="IPR036890">
    <property type="entry name" value="HATPase_C_sf"/>
</dbReference>
<dbReference type="SUPFAM" id="SSF55874">
    <property type="entry name" value="ATPase domain of HSP90 chaperone/DNA topoisomerase II/histidine kinase"/>
    <property type="match status" value="1"/>
</dbReference>
<dbReference type="Gene3D" id="6.10.340.10">
    <property type="match status" value="1"/>
</dbReference>
<evidence type="ECO:0000256" key="3">
    <source>
        <dbReference type="ARBA" id="ARBA00022679"/>
    </source>
</evidence>
<dbReference type="Pfam" id="PF06580">
    <property type="entry name" value="His_kinase"/>
    <property type="match status" value="1"/>
</dbReference>
<keyword evidence="5" id="KW-1133">Transmembrane helix</keyword>
<dbReference type="PANTHER" id="PTHR34220">
    <property type="entry name" value="SENSOR HISTIDINE KINASE YPDA"/>
    <property type="match status" value="1"/>
</dbReference>
<accession>A0A1E3UCN2</accession>
<dbReference type="InterPro" id="IPR010559">
    <property type="entry name" value="Sig_transdc_His_kin_internal"/>
</dbReference>
<evidence type="ECO:0000256" key="5">
    <source>
        <dbReference type="SAM" id="Phobius"/>
    </source>
</evidence>
<dbReference type="Pfam" id="PF02518">
    <property type="entry name" value="HATPase_c"/>
    <property type="match status" value="1"/>
</dbReference>
<evidence type="ECO:0000313" key="7">
    <source>
        <dbReference type="EMBL" id="ODR47549.1"/>
    </source>
</evidence>
<dbReference type="PROSITE" id="PS50885">
    <property type="entry name" value="HAMP"/>
    <property type="match status" value="1"/>
</dbReference>
<dbReference type="InterPro" id="IPR050640">
    <property type="entry name" value="Bact_2-comp_sensor_kinase"/>
</dbReference>
<evidence type="ECO:0000256" key="2">
    <source>
        <dbReference type="ARBA" id="ARBA00022553"/>
    </source>
</evidence>
<feature type="transmembrane region" description="Helical" evidence="5">
    <location>
        <begin position="282"/>
        <end position="302"/>
    </location>
</feature>
<sequence length="575" mass="66741">MRKTDGGAGIGVGMKKIKSIFIIFGFFLIMIIASFLILYRYSAISLRESLMRVAQIQMEYARALLEQKINEIEIEADGILNSNDLKELQLMVMEEYDPYEYVMGVKNIKEYLNRRQRSNVGMSEFILYWPEQNYLISTLNKSEVRQKMLERAENNQWIYWEKEVYYVRRYSADWIRADEEPFLFIKMERDYLYKIKNMASGMGTGGTLLVLPDRQSLFSADGMEQDLLAGLVKKQDKEAFELAVDNEKYQIIKSGAVQNGLELVAYYPLKEMRKPIMDMMGITTRLLGVILAVGFIFMVLYYKNILLQLKIITEKLRQVEDGDFTSQIEVLPDNEFSYVFQQFNQMVSRIGDLVLSTIKEQQLRNQAELRQLQLQIHPHFLYNSLSYIVTVADKPEAVTEMAVHLADYYRYCTKKKAITSIGEEVSYAKAYLSIMAMRKSLTYNINVSESLYDTPIIPLILQPVIENAIEHAIEERENAKYLFVKIYKLPDGSVRFEISDDGDGMSEKEIELLLENLHKKNRDEEESVGLWNVNQRLINYYDSSAGLRFGRSIWGGLLVSFTILPKRTENEAVDC</sequence>
<dbReference type="CDD" id="cd06225">
    <property type="entry name" value="HAMP"/>
    <property type="match status" value="1"/>
</dbReference>
<evidence type="ECO:0000256" key="1">
    <source>
        <dbReference type="ARBA" id="ARBA00004370"/>
    </source>
</evidence>
<keyword evidence="4" id="KW-0418">Kinase</keyword>
<keyword evidence="2" id="KW-0597">Phosphoprotein</keyword>
<dbReference type="EMBL" id="MEHA01000020">
    <property type="protein sequence ID" value="ODR47549.1"/>
    <property type="molecule type" value="Genomic_DNA"/>
</dbReference>
<comment type="subcellular location">
    <subcellularLocation>
        <location evidence="1">Membrane</location>
    </subcellularLocation>
</comment>
<dbReference type="PANTHER" id="PTHR34220:SF7">
    <property type="entry name" value="SENSOR HISTIDINE KINASE YPDA"/>
    <property type="match status" value="1"/>
</dbReference>
<feature type="transmembrane region" description="Helical" evidence="5">
    <location>
        <begin position="20"/>
        <end position="41"/>
    </location>
</feature>
<keyword evidence="3" id="KW-0808">Transferase</keyword>
<gene>
    <name evidence="7" type="ORF">BEI59_23060</name>
</gene>
<dbReference type="Proteomes" id="UP000094271">
    <property type="component" value="Unassembled WGS sequence"/>
</dbReference>
<reference evidence="7 8" key="1">
    <citation type="submission" date="2016-08" db="EMBL/GenBank/DDBJ databases">
        <authorList>
            <person name="Seilhamer J.J."/>
        </authorList>
    </citation>
    <scope>NUCLEOTIDE SEQUENCE [LARGE SCALE GENOMIC DNA]</scope>
    <source>
        <strain evidence="7 8">NML150140-1</strain>
    </source>
</reference>
<dbReference type="InterPro" id="IPR003660">
    <property type="entry name" value="HAMP_dom"/>
</dbReference>
<dbReference type="InterPro" id="IPR003594">
    <property type="entry name" value="HATPase_dom"/>
</dbReference>
<proteinExistence type="predicted"/>
<feature type="domain" description="HAMP" evidence="6">
    <location>
        <begin position="303"/>
        <end position="355"/>
    </location>
</feature>
<dbReference type="GO" id="GO:0000155">
    <property type="term" value="F:phosphorelay sensor kinase activity"/>
    <property type="evidence" value="ECO:0007669"/>
    <property type="project" value="InterPro"/>
</dbReference>
<dbReference type="SMART" id="SM00304">
    <property type="entry name" value="HAMP"/>
    <property type="match status" value="1"/>
</dbReference>
<keyword evidence="5" id="KW-0472">Membrane</keyword>
<evidence type="ECO:0000313" key="8">
    <source>
        <dbReference type="Proteomes" id="UP000094271"/>
    </source>
</evidence>
<dbReference type="Gene3D" id="3.30.565.10">
    <property type="entry name" value="Histidine kinase-like ATPase, C-terminal domain"/>
    <property type="match status" value="1"/>
</dbReference>
<comment type="caution">
    <text evidence="7">The sequence shown here is derived from an EMBL/GenBank/DDBJ whole genome shotgun (WGS) entry which is preliminary data.</text>
</comment>